<dbReference type="CDD" id="cd06171">
    <property type="entry name" value="Sigma70_r4"/>
    <property type="match status" value="1"/>
</dbReference>
<dbReference type="Gene3D" id="1.10.10.10">
    <property type="entry name" value="Winged helix-like DNA-binding domain superfamily/Winged helix DNA-binding domain"/>
    <property type="match status" value="2"/>
</dbReference>
<dbReference type="InterPro" id="IPR014284">
    <property type="entry name" value="RNA_pol_sigma-70_dom"/>
</dbReference>
<feature type="region of interest" description="Disordered" evidence="6">
    <location>
        <begin position="1"/>
        <end position="20"/>
    </location>
</feature>
<dbReference type="Gene3D" id="1.20.120.1810">
    <property type="match status" value="1"/>
</dbReference>
<dbReference type="Pfam" id="PF04545">
    <property type="entry name" value="Sigma70_r4"/>
    <property type="match status" value="1"/>
</dbReference>
<evidence type="ECO:0000259" key="7">
    <source>
        <dbReference type="PROSITE" id="PS00715"/>
    </source>
</evidence>
<dbReference type="PANTHER" id="PTHR30385:SF4">
    <property type="entry name" value="RNA POLYMERASE SIGMA-E FACTOR"/>
    <property type="match status" value="1"/>
</dbReference>
<evidence type="ECO:0000259" key="8">
    <source>
        <dbReference type="PROSITE" id="PS00716"/>
    </source>
</evidence>
<dbReference type="InterPro" id="IPR000943">
    <property type="entry name" value="RNA_pol_sigma70"/>
</dbReference>
<keyword evidence="10" id="KW-1185">Reference proteome</keyword>
<feature type="compositionally biased region" description="Low complexity" evidence="6">
    <location>
        <begin position="1"/>
        <end position="17"/>
    </location>
</feature>
<dbReference type="PROSITE" id="PS00715">
    <property type="entry name" value="SIGMA70_1"/>
    <property type="match status" value="1"/>
</dbReference>
<dbReference type="InterPro" id="IPR013325">
    <property type="entry name" value="RNA_pol_sigma_r2"/>
</dbReference>
<organism evidence="9 10">
    <name type="scientific">Alkalicoccus urumqiensis</name>
    <name type="common">Bacillus urumqiensis</name>
    <dbReference type="NCBI Taxonomy" id="1548213"/>
    <lineage>
        <taxon>Bacteria</taxon>
        <taxon>Bacillati</taxon>
        <taxon>Bacillota</taxon>
        <taxon>Bacilli</taxon>
        <taxon>Bacillales</taxon>
        <taxon>Bacillaceae</taxon>
        <taxon>Alkalicoccus</taxon>
    </lineage>
</organism>
<dbReference type="OrthoDB" id="9809557at2"/>
<dbReference type="AlphaFoldDB" id="A0A2P6MHX1"/>
<dbReference type="PANTHER" id="PTHR30385">
    <property type="entry name" value="SIGMA FACTOR F FLAGELLAR"/>
    <property type="match status" value="1"/>
</dbReference>
<dbReference type="NCBIfam" id="TIGR02980">
    <property type="entry name" value="SigBFG"/>
    <property type="match status" value="1"/>
</dbReference>
<dbReference type="InterPro" id="IPR036388">
    <property type="entry name" value="WH-like_DNA-bd_sf"/>
</dbReference>
<evidence type="ECO:0000256" key="2">
    <source>
        <dbReference type="ARBA" id="ARBA00023082"/>
    </source>
</evidence>
<comment type="caution">
    <text evidence="9">The sequence shown here is derived from an EMBL/GenBank/DDBJ whole genome shotgun (WGS) entry which is preliminary data.</text>
</comment>
<dbReference type="NCBIfam" id="TIGR02937">
    <property type="entry name" value="sigma70-ECF"/>
    <property type="match status" value="1"/>
</dbReference>
<evidence type="ECO:0000313" key="10">
    <source>
        <dbReference type="Proteomes" id="UP000243650"/>
    </source>
</evidence>
<dbReference type="Proteomes" id="UP000243650">
    <property type="component" value="Unassembled WGS sequence"/>
</dbReference>
<protein>
    <recommendedName>
        <fullName evidence="5">RNA polymerase sigma factor</fullName>
    </recommendedName>
</protein>
<dbReference type="Pfam" id="PF04542">
    <property type="entry name" value="Sigma70_r2"/>
    <property type="match status" value="1"/>
</dbReference>
<dbReference type="RefSeq" id="WP_105958576.1">
    <property type="nucleotide sequence ID" value="NZ_PVNS01000005.1"/>
</dbReference>
<comment type="similarity">
    <text evidence="5">Belongs to the sigma-70 factor family.</text>
</comment>
<evidence type="ECO:0000256" key="5">
    <source>
        <dbReference type="RuleBase" id="RU362124"/>
    </source>
</evidence>
<keyword evidence="4 5" id="KW-0804">Transcription</keyword>
<evidence type="ECO:0000256" key="3">
    <source>
        <dbReference type="ARBA" id="ARBA00023125"/>
    </source>
</evidence>
<dbReference type="PROSITE" id="PS00716">
    <property type="entry name" value="SIGMA70_2"/>
    <property type="match status" value="1"/>
</dbReference>
<reference evidence="9 10" key="1">
    <citation type="submission" date="2018-03" db="EMBL/GenBank/DDBJ databases">
        <title>Bacillus urumqiensis sp. nov., a moderately haloalkaliphilic bacterium isolated from a salt lake.</title>
        <authorList>
            <person name="Zhao B."/>
            <person name="Liao Z."/>
        </authorList>
    </citation>
    <scope>NUCLEOTIDE SEQUENCE [LARGE SCALE GENOMIC DNA]</scope>
    <source>
        <strain evidence="9 10">BZ-SZ-XJ18</strain>
    </source>
</reference>
<keyword evidence="3 5" id="KW-0238">DNA-binding</keyword>
<comment type="function">
    <text evidence="5">Sigma factors are initiation factors that promote the attachment of RNA polymerase to specific initiation sites and are then released.</text>
</comment>
<gene>
    <name evidence="9" type="ORF">C6I21_06185</name>
</gene>
<dbReference type="EMBL" id="PVNS01000005">
    <property type="protein sequence ID" value="PRO65892.1"/>
    <property type="molecule type" value="Genomic_DNA"/>
</dbReference>
<dbReference type="SUPFAM" id="SSF88946">
    <property type="entry name" value="Sigma2 domain of RNA polymerase sigma factors"/>
    <property type="match status" value="1"/>
</dbReference>
<dbReference type="InterPro" id="IPR014288">
    <property type="entry name" value="RNA_pol_sigma-B"/>
</dbReference>
<name>A0A2P6MHX1_ALKUR</name>
<dbReference type="InterPro" id="IPR007627">
    <property type="entry name" value="RNA_pol_sigma70_r2"/>
</dbReference>
<dbReference type="InterPro" id="IPR014322">
    <property type="entry name" value="RNA_pol_sigma-B/F/G"/>
</dbReference>
<dbReference type="InterPro" id="IPR013324">
    <property type="entry name" value="RNA_pol_sigma_r3/r4-like"/>
</dbReference>
<dbReference type="InterPro" id="IPR007630">
    <property type="entry name" value="RNA_pol_sigma70_r4"/>
</dbReference>
<dbReference type="InterPro" id="IPR007624">
    <property type="entry name" value="RNA_pol_sigma70_r3"/>
</dbReference>
<dbReference type="SUPFAM" id="SSF88659">
    <property type="entry name" value="Sigma3 and sigma4 domains of RNA polymerase sigma factors"/>
    <property type="match status" value="2"/>
</dbReference>
<dbReference type="GO" id="GO:0006352">
    <property type="term" value="P:DNA-templated transcription initiation"/>
    <property type="evidence" value="ECO:0007669"/>
    <property type="project" value="InterPro"/>
</dbReference>
<sequence>MSSQPQKNHQNNNQPKQELLDKIAEFQETGDESLQTELVLEFESLVHALARKFSRGQRHDEDLIQVGMIGLLAALRRFDPTYGRSFESFAVPTIVGEIKRFIRDKTWSVHVPRRIKELGPKIKSAVEELTTSLQRSPGVQEIADHLGVSEEEVLETMEMGKSYQALSVDRSIEADDEGSAVTLLDLVGQDEGGYEKTDQQLLLEKAFTVLTEREKQILQLTYFDNMSQKETGEKLGISQMHVSRLQRRALQKLRESIRIEPTEAF</sequence>
<evidence type="ECO:0000256" key="6">
    <source>
        <dbReference type="SAM" id="MobiDB-lite"/>
    </source>
</evidence>
<keyword evidence="2 5" id="KW-0731">Sigma factor</keyword>
<dbReference type="NCBIfam" id="TIGR02941">
    <property type="entry name" value="Sigma_B"/>
    <property type="match status" value="1"/>
</dbReference>
<keyword evidence="1 5" id="KW-0805">Transcription regulation</keyword>
<dbReference type="GO" id="GO:0003677">
    <property type="term" value="F:DNA binding"/>
    <property type="evidence" value="ECO:0007669"/>
    <property type="project" value="UniProtKB-KW"/>
</dbReference>
<evidence type="ECO:0000256" key="1">
    <source>
        <dbReference type="ARBA" id="ARBA00023015"/>
    </source>
</evidence>
<feature type="domain" description="RNA polymerase sigma-70" evidence="7">
    <location>
        <begin position="62"/>
        <end position="75"/>
    </location>
</feature>
<accession>A0A2P6MHX1</accession>
<feature type="domain" description="RNA polymerase sigma-70" evidence="8">
    <location>
        <begin position="227"/>
        <end position="253"/>
    </location>
</feature>
<proteinExistence type="inferred from homology"/>
<evidence type="ECO:0000313" key="9">
    <source>
        <dbReference type="EMBL" id="PRO65892.1"/>
    </source>
</evidence>
<evidence type="ECO:0000256" key="4">
    <source>
        <dbReference type="ARBA" id="ARBA00023163"/>
    </source>
</evidence>
<dbReference type="PRINTS" id="PR00046">
    <property type="entry name" value="SIGMA70FCT"/>
</dbReference>
<dbReference type="Pfam" id="PF04539">
    <property type="entry name" value="Sigma70_r3"/>
    <property type="match status" value="1"/>
</dbReference>
<dbReference type="GO" id="GO:0016987">
    <property type="term" value="F:sigma factor activity"/>
    <property type="evidence" value="ECO:0007669"/>
    <property type="project" value="UniProtKB-KW"/>
</dbReference>